<gene>
    <name evidence="12" type="ORF">EP57_10670</name>
</gene>
<comment type="catalytic activity">
    <reaction evidence="8">
        <text>a 2,3-saturated acyl-[ACP] + NAD(+) = a (2E)-enoyl-[ACP] + NADH + H(+)</text>
        <dbReference type="Rhea" id="RHEA:10240"/>
        <dbReference type="Rhea" id="RHEA-COMP:9925"/>
        <dbReference type="Rhea" id="RHEA-COMP:9926"/>
        <dbReference type="ChEBI" id="CHEBI:15378"/>
        <dbReference type="ChEBI" id="CHEBI:57540"/>
        <dbReference type="ChEBI" id="CHEBI:57945"/>
        <dbReference type="ChEBI" id="CHEBI:78784"/>
        <dbReference type="ChEBI" id="CHEBI:78785"/>
        <dbReference type="EC" id="1.3.1.9"/>
    </reaction>
</comment>
<name>A0A099W8B5_9LIST</name>
<evidence type="ECO:0000313" key="13">
    <source>
        <dbReference type="Proteomes" id="UP000029844"/>
    </source>
</evidence>
<dbReference type="OrthoDB" id="9803628at2"/>
<comment type="pathway">
    <text evidence="1">Lipid metabolism.</text>
</comment>
<organism evidence="12 13">
    <name type="scientific">Listeria booriae</name>
    <dbReference type="NCBI Taxonomy" id="1552123"/>
    <lineage>
        <taxon>Bacteria</taxon>
        <taxon>Bacillati</taxon>
        <taxon>Bacillota</taxon>
        <taxon>Bacilli</taxon>
        <taxon>Bacillales</taxon>
        <taxon>Listeriaceae</taxon>
        <taxon>Listeria</taxon>
    </lineage>
</organism>
<sequence>MNLSLEGKNYVVMGVANKRSIAWAIARSLNEAGANLIFTYADDRSKRSIDELVGSLNENNQNPLVIECDVNKEEAIVATFEAIKAKVGKISGIAHCIAFANKDFLAGDYLEVNRESFLQAHEVSAYSFTAIARTAKHLEMLTDDASLVTLTYLGGERVVKNYNIMGVAKAALDASVKYLAMDLGKDGVRVNAISAGPIRTVSARGVGSFSESLAVVEEKAPLKRATQSEEVGDTALFLFSGLSRGVTGEMIHVDSGYHIIGF</sequence>
<dbReference type="EC" id="1.3.1.9" evidence="8"/>
<keyword evidence="3 8" id="KW-0444">Lipid biosynthesis</keyword>
<evidence type="ECO:0000256" key="11">
    <source>
        <dbReference type="PIRSR" id="PIRSR000094-3"/>
    </source>
</evidence>
<evidence type="ECO:0000256" key="4">
    <source>
        <dbReference type="ARBA" id="ARBA00022832"/>
    </source>
</evidence>
<proteinExistence type="inferred from homology"/>
<dbReference type="RefSeq" id="WP_036086509.1">
    <property type="nucleotide sequence ID" value="NZ_CBCSHQ010000002.1"/>
</dbReference>
<dbReference type="SUPFAM" id="SSF51735">
    <property type="entry name" value="NAD(P)-binding Rossmann-fold domains"/>
    <property type="match status" value="1"/>
</dbReference>
<comment type="caution">
    <text evidence="12">The sequence shown here is derived from an EMBL/GenBank/DDBJ whole genome shotgun (WGS) entry which is preliminary data.</text>
</comment>
<feature type="binding site" evidence="10">
    <location>
        <position position="100"/>
    </location>
    <ligand>
        <name>substrate</name>
    </ligand>
</feature>
<accession>A0A099W8B5</accession>
<dbReference type="AlphaFoldDB" id="A0A099W8B5"/>
<dbReference type="eggNOG" id="COG0623">
    <property type="taxonomic scope" value="Bacteria"/>
</dbReference>
<feature type="binding site" evidence="11">
    <location>
        <position position="14"/>
    </location>
    <ligand>
        <name>NAD(+)</name>
        <dbReference type="ChEBI" id="CHEBI:57540"/>
    </ligand>
</feature>
<feature type="binding site" evidence="11">
    <location>
        <begin position="69"/>
        <end position="70"/>
    </location>
    <ligand>
        <name>NAD(+)</name>
        <dbReference type="ChEBI" id="CHEBI:57540"/>
    </ligand>
</feature>
<evidence type="ECO:0000256" key="3">
    <source>
        <dbReference type="ARBA" id="ARBA00022516"/>
    </source>
</evidence>
<keyword evidence="4" id="KW-0276">Fatty acid metabolism</keyword>
<reference evidence="12 13" key="1">
    <citation type="submission" date="2014-05" db="EMBL/GenBank/DDBJ databases">
        <title>Novel Listeriaceae from food processing environments.</title>
        <authorList>
            <person name="den Bakker H.C."/>
        </authorList>
    </citation>
    <scope>NUCLEOTIDE SEQUENCE [LARGE SCALE GENOMIC DNA]</scope>
    <source>
        <strain evidence="12 13">FSL A5-0281</strain>
    </source>
</reference>
<dbReference type="STRING" id="1552123.EP57_10670"/>
<dbReference type="PIRSF" id="PIRSF000094">
    <property type="entry name" value="Enoyl-ACP_rdct"/>
    <property type="match status" value="1"/>
</dbReference>
<dbReference type="InterPro" id="IPR036291">
    <property type="entry name" value="NAD(P)-bd_dom_sf"/>
</dbReference>
<keyword evidence="6" id="KW-0443">Lipid metabolism</keyword>
<dbReference type="PANTHER" id="PTHR43159">
    <property type="entry name" value="ENOYL-[ACYL-CARRIER-PROTEIN] REDUCTASE"/>
    <property type="match status" value="1"/>
</dbReference>
<feature type="binding site" evidence="11">
    <location>
        <begin position="198"/>
        <end position="202"/>
    </location>
    <ligand>
        <name>NAD(+)</name>
        <dbReference type="ChEBI" id="CHEBI:57540"/>
    </ligand>
</feature>
<dbReference type="PRINTS" id="PR00081">
    <property type="entry name" value="GDHRDH"/>
</dbReference>
<dbReference type="Proteomes" id="UP000029844">
    <property type="component" value="Unassembled WGS sequence"/>
</dbReference>
<evidence type="ECO:0000256" key="2">
    <source>
        <dbReference type="ARBA" id="ARBA00009233"/>
    </source>
</evidence>
<evidence type="ECO:0000313" key="12">
    <source>
        <dbReference type="EMBL" id="KGL40355.1"/>
    </source>
</evidence>
<feature type="active site" description="Proton acceptor" evidence="9">
    <location>
        <position position="162"/>
    </location>
</feature>
<evidence type="ECO:0000256" key="8">
    <source>
        <dbReference type="PIRNR" id="PIRNR000094"/>
    </source>
</evidence>
<dbReference type="GeneID" id="58717832"/>
<dbReference type="PANTHER" id="PTHR43159:SF2">
    <property type="entry name" value="ENOYL-[ACYL-CARRIER-PROTEIN] REDUCTASE [NADH], CHLOROPLASTIC"/>
    <property type="match status" value="1"/>
</dbReference>
<comment type="similarity">
    <text evidence="2 8">Belongs to the short-chain dehydrogenases/reductases (SDR) family. FabI subfamily.</text>
</comment>
<feature type="binding site" evidence="11">
    <location>
        <begin position="20"/>
        <end position="21"/>
    </location>
    <ligand>
        <name>NAD(+)</name>
        <dbReference type="ChEBI" id="CHEBI:57540"/>
    </ligand>
</feature>
<dbReference type="EMBL" id="JNFA01000024">
    <property type="protein sequence ID" value="KGL40355.1"/>
    <property type="molecule type" value="Genomic_DNA"/>
</dbReference>
<keyword evidence="7 8" id="KW-0275">Fatty acid biosynthesis</keyword>
<evidence type="ECO:0000256" key="5">
    <source>
        <dbReference type="ARBA" id="ARBA00023002"/>
    </source>
</evidence>
<dbReference type="InterPro" id="IPR014358">
    <property type="entry name" value="Enoyl-ACP_Rdtase_NADH"/>
</dbReference>
<evidence type="ECO:0000256" key="10">
    <source>
        <dbReference type="PIRSR" id="PIRSR000094-2"/>
    </source>
</evidence>
<evidence type="ECO:0000256" key="6">
    <source>
        <dbReference type="ARBA" id="ARBA00023098"/>
    </source>
</evidence>
<dbReference type="GO" id="GO:0004318">
    <property type="term" value="F:enoyl-[acyl-carrier-protein] reductase (NADH) activity"/>
    <property type="evidence" value="ECO:0007669"/>
    <property type="project" value="UniProtKB-EC"/>
</dbReference>
<protein>
    <recommendedName>
        <fullName evidence="8">Enoyl-[acyl-carrier-protein] reductase [NADH]</fullName>
        <ecNumber evidence="8">1.3.1.9</ecNumber>
    </recommendedName>
</protein>
<dbReference type="NCBIfam" id="NF006369">
    <property type="entry name" value="PRK08594.1"/>
    <property type="match status" value="1"/>
</dbReference>
<feature type="binding site" evidence="11">
    <location>
        <position position="169"/>
    </location>
    <ligand>
        <name>NAD(+)</name>
        <dbReference type="ChEBI" id="CHEBI:57540"/>
    </ligand>
</feature>
<dbReference type="GO" id="GO:0006633">
    <property type="term" value="P:fatty acid biosynthetic process"/>
    <property type="evidence" value="ECO:0007669"/>
    <property type="project" value="UniProtKB-KW"/>
</dbReference>
<evidence type="ECO:0000256" key="1">
    <source>
        <dbReference type="ARBA" id="ARBA00005189"/>
    </source>
</evidence>
<dbReference type="Gene3D" id="3.40.50.720">
    <property type="entry name" value="NAD(P)-binding Rossmann-like Domain"/>
    <property type="match status" value="1"/>
</dbReference>
<dbReference type="InterPro" id="IPR002347">
    <property type="entry name" value="SDR_fam"/>
</dbReference>
<dbReference type="Pfam" id="PF13561">
    <property type="entry name" value="adh_short_C2"/>
    <property type="match status" value="1"/>
</dbReference>
<feature type="active site" description="Proton acceptor" evidence="9">
    <location>
        <position position="152"/>
    </location>
</feature>
<keyword evidence="13" id="KW-1185">Reference proteome</keyword>
<keyword evidence="8 11" id="KW-0520">NAD</keyword>
<keyword evidence="5 8" id="KW-0560">Oxidoreductase</keyword>
<dbReference type="CDD" id="cd05372">
    <property type="entry name" value="ENR_SDR"/>
    <property type="match status" value="1"/>
</dbReference>
<evidence type="ECO:0000256" key="7">
    <source>
        <dbReference type="ARBA" id="ARBA00023160"/>
    </source>
</evidence>
<evidence type="ECO:0000256" key="9">
    <source>
        <dbReference type="PIRSR" id="PIRSR000094-1"/>
    </source>
</evidence>
<feature type="binding site" evidence="11">
    <location>
        <position position="97"/>
    </location>
    <ligand>
        <name>NAD(+)</name>
        <dbReference type="ChEBI" id="CHEBI:57540"/>
    </ligand>
</feature>
<dbReference type="Gene3D" id="1.10.8.400">
    <property type="entry name" value="Enoyl acyl carrier protein reductase"/>
    <property type="match status" value="1"/>
</dbReference>